<dbReference type="InterPro" id="IPR013126">
    <property type="entry name" value="Hsp_70_fam"/>
</dbReference>
<dbReference type="Proteomes" id="UP000037136">
    <property type="component" value="Unassembled WGS sequence"/>
</dbReference>
<keyword evidence="6" id="KW-0067">ATP-binding</keyword>
<evidence type="ECO:0000256" key="4">
    <source>
        <dbReference type="ARBA" id="ARBA00022741"/>
    </source>
</evidence>
<comment type="similarity">
    <text evidence="2">Belongs to the heat shock protein 70 family.</text>
</comment>
<keyword evidence="9" id="KW-1133">Transmembrane helix</keyword>
<comment type="subcellular location">
    <subcellularLocation>
        <location evidence="1">Endoplasmic reticulum lumen</location>
    </subcellularLocation>
</comment>
<keyword evidence="4" id="KW-0547">Nucleotide-binding</keyword>
<dbReference type="GO" id="GO:0034663">
    <property type="term" value="C:endoplasmic reticulum chaperone complex"/>
    <property type="evidence" value="ECO:0007669"/>
    <property type="project" value="TreeGrafter"/>
</dbReference>
<evidence type="ECO:0000256" key="1">
    <source>
        <dbReference type="ARBA" id="ARBA00004319"/>
    </source>
</evidence>
<dbReference type="Gene3D" id="3.30.420.40">
    <property type="match status" value="2"/>
</dbReference>
<dbReference type="PANTHER" id="PTHR45639:SF3">
    <property type="entry name" value="HYPOXIA UP-REGULATED PROTEIN 1"/>
    <property type="match status" value="1"/>
</dbReference>
<dbReference type="AlphaFoldDB" id="A0A2A9PCJ4"/>
<feature type="compositionally biased region" description="Basic and acidic residues" evidence="8">
    <location>
        <begin position="1079"/>
        <end position="1113"/>
    </location>
</feature>
<feature type="region of interest" description="Disordered" evidence="8">
    <location>
        <begin position="677"/>
        <end position="774"/>
    </location>
</feature>
<dbReference type="STRING" id="268505.A0A2A9PCJ4"/>
<feature type="compositionally biased region" description="Basic and acidic residues" evidence="8">
    <location>
        <begin position="732"/>
        <end position="770"/>
    </location>
</feature>
<feature type="region of interest" description="Disordered" evidence="8">
    <location>
        <begin position="1052"/>
        <end position="1113"/>
    </location>
</feature>
<dbReference type="FunFam" id="1.20.1270.10:FF:000002">
    <property type="entry name" value="Heat shock 70 kDa protein 4"/>
    <property type="match status" value="1"/>
</dbReference>
<keyword evidence="11" id="KW-1185">Reference proteome</keyword>
<dbReference type="Gene3D" id="3.30.30.30">
    <property type="match status" value="1"/>
</dbReference>
<dbReference type="GO" id="GO:0030968">
    <property type="term" value="P:endoplasmic reticulum unfolded protein response"/>
    <property type="evidence" value="ECO:0007669"/>
    <property type="project" value="TreeGrafter"/>
</dbReference>
<reference evidence="10 11" key="2">
    <citation type="journal article" date="2017" name="Sci. Rep.">
        <title>Ant-infecting Ophiocordyceps genomes reveal a high diversity of potential behavioral manipulation genes and a possible major role for enterotoxins.</title>
        <authorList>
            <person name="de Bekker C."/>
            <person name="Ohm R.A."/>
            <person name="Evans H.C."/>
            <person name="Brachmann A."/>
            <person name="Hughes D.P."/>
        </authorList>
    </citation>
    <scope>NUCLEOTIDE SEQUENCE [LARGE SCALE GENOMIC DNA]</scope>
    <source>
        <strain evidence="10 11">SC16a</strain>
    </source>
</reference>
<dbReference type="Gene3D" id="1.20.1270.10">
    <property type="match status" value="1"/>
</dbReference>
<organism evidence="10 11">
    <name type="scientific">Ophiocordyceps unilateralis</name>
    <name type="common">Zombie-ant fungus</name>
    <name type="synonym">Torrubia unilateralis</name>
    <dbReference type="NCBI Taxonomy" id="268505"/>
    <lineage>
        <taxon>Eukaryota</taxon>
        <taxon>Fungi</taxon>
        <taxon>Dikarya</taxon>
        <taxon>Ascomycota</taxon>
        <taxon>Pezizomycotina</taxon>
        <taxon>Sordariomycetes</taxon>
        <taxon>Hypocreomycetidae</taxon>
        <taxon>Hypocreales</taxon>
        <taxon>Ophiocordycipitaceae</taxon>
        <taxon>Ophiocordyceps</taxon>
    </lineage>
</organism>
<evidence type="ECO:0000313" key="10">
    <source>
        <dbReference type="EMBL" id="PFH58590.1"/>
    </source>
</evidence>
<dbReference type="Pfam" id="PF00012">
    <property type="entry name" value="HSP70"/>
    <property type="match status" value="1"/>
</dbReference>
<dbReference type="FunFam" id="3.30.30.30:FF:000004">
    <property type="entry name" value="hypoxia up-regulated protein 1"/>
    <property type="match status" value="1"/>
</dbReference>
<evidence type="ECO:0000256" key="2">
    <source>
        <dbReference type="ARBA" id="ARBA00007381"/>
    </source>
</evidence>
<evidence type="ECO:0000256" key="6">
    <source>
        <dbReference type="ARBA" id="ARBA00022840"/>
    </source>
</evidence>
<sequence length="1113" mass="120562">MALYYTEVAVGRNEQPVILGAAEATSTIDSSASEDHVLVGNRHFRRRGRRAPDFTPPSPLSLAYSRNSCSPSIYAIALSLATMAVSPRRWRPVMILLLGAFLILWSGGGVAGAVLGVDLGTKYIKAALVKPGIPLDIVLTKDSRRKETSAVAFKPLRSGVKEGVFPERVYGADAMAIAARFPGEVYPNLKALLGLPVDDDMVREYATRHPALQLKAHPSRGTAAFQSKTVPETEDAWTVEELLAMELQSVQKNAEAAAGDGSSVRSVVLTVPPFYTTEEKRAVQSAAELAGFKVLGLISDGLAVGLNYATSRQFPNINEGAKPEYHLVFDMGAGSTSATVMRFQSRTVKDLGKFNKTVQEVQVLGGGWDKTLGGEALNHLIMDDMVSRFVASPAAKAISVTTDGVRSHGRAMASIAKEAERVRQVLSANQETSASFEGLYEDVDFRYKLTRAEFENMAETYAQRVGQAINDAMDMSKIDIRDLTSVILHGGATRTPFVQKALEGAFGSADKLRSNVNADEAAVFGAGFRAAELSPSFRVKEIRISEGPMYPIGITRTASSGKQLRQRLWTATSPLGGPVKEMTLTEHKDVIVGFYQQVGSETRDTKSMSTTNLTDTVAAMKERYPSCVEADIAFKLALGLSSENGEVQVLKAAVECEAEVPEKEGFVDGVKNLLGLGKKDQKDQQPLTEGDESKEPKTTDGSEEEMKKRDGTEPPVGSASTETAESASPPASEHKTGSAGDETKTEETKMEETKTEETKTEEAKAEAKAEVKKKKETVSIPVAFTLENAGLPSLTKAELTKAKDRLKAFAASDKARVQREETLNRLEGYTYKVRDLLEGEAFTSMSTEQERTKLADMASETGDWLYDGGSEATKEELKAKLKVLQDLVAPIQTRVDEAEKRPTVLSSLKATLNQTAQMMSGLRRQLSEYEQWSSSSSSSSSSSASPSSATASPTGDFDGLEDSDDAPVKEASKDDSSTAKIVPPPPLYKKEEVDEMEALHESTAKWLLDMEARQSALAPTADPVLLAKDVLEKQQKLEMTGMELALKGVKSFEKQAKKAGKKADKVKAKAKAKAKAKSKTKDNKDGDKDKGAKRDEEKPAQAKKEEKEKHDEL</sequence>
<name>A0A2A9PCJ4_OPHUN</name>
<dbReference type="SUPFAM" id="SSF53067">
    <property type="entry name" value="Actin-like ATPase domain"/>
    <property type="match status" value="2"/>
</dbReference>
<evidence type="ECO:0000256" key="8">
    <source>
        <dbReference type="SAM" id="MobiDB-lite"/>
    </source>
</evidence>
<keyword evidence="9" id="KW-0812">Transmembrane</keyword>
<dbReference type="FunFam" id="3.90.640.10:FF:000039">
    <property type="entry name" value="Hsp70 family chaperone Lhs1/Orp150"/>
    <property type="match status" value="1"/>
</dbReference>
<evidence type="ECO:0000256" key="9">
    <source>
        <dbReference type="SAM" id="Phobius"/>
    </source>
</evidence>
<accession>A0A2A9PCJ4</accession>
<dbReference type="GO" id="GO:0005524">
    <property type="term" value="F:ATP binding"/>
    <property type="evidence" value="ECO:0007669"/>
    <property type="project" value="UniProtKB-KW"/>
</dbReference>
<dbReference type="PRINTS" id="PR00301">
    <property type="entry name" value="HEATSHOCK70"/>
</dbReference>
<keyword evidence="5" id="KW-0256">Endoplasmic reticulum</keyword>
<feature type="compositionally biased region" description="Basic and acidic residues" evidence="8">
    <location>
        <begin position="1052"/>
        <end position="1067"/>
    </location>
</feature>
<dbReference type="GO" id="GO:0140662">
    <property type="term" value="F:ATP-dependent protein folding chaperone"/>
    <property type="evidence" value="ECO:0007669"/>
    <property type="project" value="InterPro"/>
</dbReference>
<dbReference type="Gene3D" id="3.90.640.10">
    <property type="entry name" value="Actin, Chain A, domain 4"/>
    <property type="match status" value="1"/>
</dbReference>
<evidence type="ECO:0000256" key="3">
    <source>
        <dbReference type="ARBA" id="ARBA00022729"/>
    </source>
</evidence>
<dbReference type="EMBL" id="LAZP02000277">
    <property type="protein sequence ID" value="PFH58590.1"/>
    <property type="molecule type" value="Genomic_DNA"/>
</dbReference>
<comment type="caution">
    <text evidence="10">The sequence shown here is derived from an EMBL/GenBank/DDBJ whole genome shotgun (WGS) entry which is preliminary data.</text>
</comment>
<dbReference type="SUPFAM" id="SSF100934">
    <property type="entry name" value="Heat shock protein 70kD (HSP70), C-terminal subdomain"/>
    <property type="match status" value="1"/>
</dbReference>
<dbReference type="GO" id="GO:0005788">
    <property type="term" value="C:endoplasmic reticulum lumen"/>
    <property type="evidence" value="ECO:0007669"/>
    <property type="project" value="UniProtKB-SubCell"/>
</dbReference>
<dbReference type="InterPro" id="IPR043129">
    <property type="entry name" value="ATPase_NBD"/>
</dbReference>
<feature type="compositionally biased region" description="Basic and acidic residues" evidence="8">
    <location>
        <begin position="691"/>
        <end position="712"/>
    </location>
</feature>
<proteinExistence type="inferred from homology"/>
<feature type="transmembrane region" description="Helical" evidence="9">
    <location>
        <begin position="93"/>
        <end position="115"/>
    </location>
</feature>
<feature type="compositionally biased region" description="Low complexity" evidence="8">
    <location>
        <begin position="933"/>
        <end position="954"/>
    </location>
</feature>
<protein>
    <submittedName>
        <fullName evidence="10">Uncharacterized protein</fullName>
    </submittedName>
</protein>
<evidence type="ECO:0000313" key="11">
    <source>
        <dbReference type="Proteomes" id="UP000037136"/>
    </source>
</evidence>
<dbReference type="InterPro" id="IPR029048">
    <property type="entry name" value="HSP70_C_sf"/>
</dbReference>
<keyword evidence="9" id="KW-0472">Membrane</keyword>
<feature type="compositionally biased region" description="Low complexity" evidence="8">
    <location>
        <begin position="718"/>
        <end position="731"/>
    </location>
</feature>
<keyword evidence="3" id="KW-0732">Signal</keyword>
<feature type="compositionally biased region" description="Basic and acidic residues" evidence="8">
    <location>
        <begin position="988"/>
        <end position="998"/>
    </location>
</feature>
<dbReference type="OrthoDB" id="10262720at2759"/>
<reference evidence="10 11" key="1">
    <citation type="journal article" date="2015" name="BMC Genomics">
        <title>Gene expression during zombie ant biting behavior reflects the complexity underlying fungal parasitic behavioral manipulation.</title>
        <authorList>
            <person name="de Bekker C."/>
            <person name="Ohm R.A."/>
            <person name="Loreto R.G."/>
            <person name="Sebastian A."/>
            <person name="Albert I."/>
            <person name="Merrow M."/>
            <person name="Brachmann A."/>
            <person name="Hughes D.P."/>
        </authorList>
    </citation>
    <scope>NUCLEOTIDE SEQUENCE [LARGE SCALE GENOMIC DNA]</scope>
    <source>
        <strain evidence="10 11">SC16a</strain>
    </source>
</reference>
<evidence type="ECO:0000256" key="7">
    <source>
        <dbReference type="ARBA" id="ARBA00023186"/>
    </source>
</evidence>
<evidence type="ECO:0000256" key="5">
    <source>
        <dbReference type="ARBA" id="ARBA00022824"/>
    </source>
</evidence>
<dbReference type="PANTHER" id="PTHR45639">
    <property type="entry name" value="HSC70CB, ISOFORM G-RELATED"/>
    <property type="match status" value="1"/>
</dbReference>
<keyword evidence="7" id="KW-0143">Chaperone</keyword>
<feature type="region of interest" description="Disordered" evidence="8">
    <location>
        <begin position="919"/>
        <end position="998"/>
    </location>
</feature>
<feature type="compositionally biased region" description="Basic and acidic residues" evidence="8">
    <location>
        <begin position="966"/>
        <end position="977"/>
    </location>
</feature>
<dbReference type="CDD" id="cd10230">
    <property type="entry name" value="ASKHA_NBD_HSP70_HYOU1"/>
    <property type="match status" value="1"/>
</dbReference>
<gene>
    <name evidence="10" type="ORF">XA68_13468</name>
</gene>
<feature type="compositionally biased region" description="Basic residues" evidence="8">
    <location>
        <begin position="1068"/>
        <end position="1078"/>
    </location>
</feature>